<feature type="non-terminal residue" evidence="1">
    <location>
        <position position="1"/>
    </location>
</feature>
<keyword evidence="2" id="KW-1185">Reference proteome</keyword>
<sequence>TCYIHTLSINCLDHVSFVHSELRSHPPSQIACTEARFSLTSSSVSSKRLVSAVQLFCTSATEIA</sequence>
<protein>
    <submittedName>
        <fullName evidence="1">Uncharacterized protein</fullName>
    </submittedName>
</protein>
<accession>W6XRT9</accession>
<reference evidence="1 2" key="1">
    <citation type="journal article" date="2013" name="PLoS Genet.">
        <title>Comparative genome structure, secondary metabolite, and effector coding capacity across Cochliobolus pathogens.</title>
        <authorList>
            <person name="Condon B.J."/>
            <person name="Leng Y."/>
            <person name="Wu D."/>
            <person name="Bushley K.E."/>
            <person name="Ohm R.A."/>
            <person name="Otillar R."/>
            <person name="Martin J."/>
            <person name="Schackwitz W."/>
            <person name="Grimwood J."/>
            <person name="MohdZainudin N."/>
            <person name="Xue C."/>
            <person name="Wang R."/>
            <person name="Manning V.A."/>
            <person name="Dhillon B."/>
            <person name="Tu Z.J."/>
            <person name="Steffenson B.J."/>
            <person name="Salamov A."/>
            <person name="Sun H."/>
            <person name="Lowry S."/>
            <person name="LaButti K."/>
            <person name="Han J."/>
            <person name="Copeland A."/>
            <person name="Lindquist E."/>
            <person name="Barry K."/>
            <person name="Schmutz J."/>
            <person name="Baker S.E."/>
            <person name="Ciuffetti L.M."/>
            <person name="Grigoriev I.V."/>
            <person name="Zhong S."/>
            <person name="Turgeon B.G."/>
        </authorList>
    </citation>
    <scope>NUCLEOTIDE SEQUENCE [LARGE SCALE GENOMIC DNA]</scope>
    <source>
        <strain evidence="1 2">26-R-13</strain>
    </source>
</reference>
<dbReference type="GeneID" id="19143903"/>
<organism evidence="1 2">
    <name type="scientific">Cochliobolus carbonum (strain 26-R-13)</name>
    <name type="common">Maize leaf spot fungus</name>
    <name type="synonym">Bipolaris zeicola</name>
    <dbReference type="NCBI Taxonomy" id="930089"/>
    <lineage>
        <taxon>Eukaryota</taxon>
        <taxon>Fungi</taxon>
        <taxon>Dikarya</taxon>
        <taxon>Ascomycota</taxon>
        <taxon>Pezizomycotina</taxon>
        <taxon>Dothideomycetes</taxon>
        <taxon>Pleosporomycetidae</taxon>
        <taxon>Pleosporales</taxon>
        <taxon>Pleosporineae</taxon>
        <taxon>Pleosporaceae</taxon>
        <taxon>Bipolaris</taxon>
    </lineage>
</organism>
<evidence type="ECO:0000313" key="1">
    <source>
        <dbReference type="EMBL" id="EUC28328.1"/>
    </source>
</evidence>
<dbReference type="KEGG" id="bze:COCCADRAFT_109466"/>
<gene>
    <name evidence="1" type="ORF">COCCADRAFT_109466</name>
</gene>
<dbReference type="RefSeq" id="XP_007717370.1">
    <property type="nucleotide sequence ID" value="XM_007719180.1"/>
</dbReference>
<evidence type="ECO:0000313" key="2">
    <source>
        <dbReference type="Proteomes" id="UP000053841"/>
    </source>
</evidence>
<dbReference type="Proteomes" id="UP000053841">
    <property type="component" value="Unassembled WGS sequence"/>
</dbReference>
<proteinExistence type="predicted"/>
<dbReference type="EMBL" id="KI964823">
    <property type="protein sequence ID" value="EUC28328.1"/>
    <property type="molecule type" value="Genomic_DNA"/>
</dbReference>
<dbReference type="AlphaFoldDB" id="W6XRT9"/>
<dbReference type="HOGENOM" id="CLU_2873725_0_0_1"/>
<name>W6XRT9_COCC2</name>